<accession>A0A811UPI6</accession>
<evidence type="ECO:0000313" key="1">
    <source>
        <dbReference type="EMBL" id="CAD7000654.1"/>
    </source>
</evidence>
<dbReference type="EMBL" id="CAJHJT010000012">
    <property type="protein sequence ID" value="CAD7000654.1"/>
    <property type="molecule type" value="Genomic_DNA"/>
</dbReference>
<protein>
    <submittedName>
        <fullName evidence="1">(Mediterranean fruit fly) hypothetical protein</fullName>
    </submittedName>
</protein>
<gene>
    <name evidence="1" type="ORF">CCAP1982_LOCUS9128</name>
</gene>
<comment type="caution">
    <text evidence="1">The sequence shown here is derived from an EMBL/GenBank/DDBJ whole genome shotgun (WGS) entry which is preliminary data.</text>
</comment>
<sequence>MTSDLSLAASRNANNISAINGRFPFIYCTLLCIENVNRKREVVNYTGSAAHAPRGELPFYTTTQRVLYDDVDANLLLQNRKTLWQPSIQLTARSIQHFAALKESGSAAHAPRGELPFYTTTQRVLYDDVDANLLLQNRKTLWQPSIQLTARSIQHFAALKER</sequence>
<proteinExistence type="predicted"/>
<organism evidence="1 2">
    <name type="scientific">Ceratitis capitata</name>
    <name type="common">Mediterranean fruit fly</name>
    <name type="synonym">Tephritis capitata</name>
    <dbReference type="NCBI Taxonomy" id="7213"/>
    <lineage>
        <taxon>Eukaryota</taxon>
        <taxon>Metazoa</taxon>
        <taxon>Ecdysozoa</taxon>
        <taxon>Arthropoda</taxon>
        <taxon>Hexapoda</taxon>
        <taxon>Insecta</taxon>
        <taxon>Pterygota</taxon>
        <taxon>Neoptera</taxon>
        <taxon>Endopterygota</taxon>
        <taxon>Diptera</taxon>
        <taxon>Brachycera</taxon>
        <taxon>Muscomorpha</taxon>
        <taxon>Tephritoidea</taxon>
        <taxon>Tephritidae</taxon>
        <taxon>Ceratitis</taxon>
        <taxon>Ceratitis</taxon>
    </lineage>
</organism>
<evidence type="ECO:0000313" key="2">
    <source>
        <dbReference type="Proteomes" id="UP000606786"/>
    </source>
</evidence>
<dbReference type="Proteomes" id="UP000606786">
    <property type="component" value="Unassembled WGS sequence"/>
</dbReference>
<keyword evidence="2" id="KW-1185">Reference proteome</keyword>
<reference evidence="1" key="1">
    <citation type="submission" date="2020-11" db="EMBL/GenBank/DDBJ databases">
        <authorList>
            <person name="Whitehead M."/>
        </authorList>
    </citation>
    <scope>NUCLEOTIDE SEQUENCE</scope>
    <source>
        <strain evidence="1">EGII</strain>
    </source>
</reference>
<dbReference type="AlphaFoldDB" id="A0A811UPI6"/>
<name>A0A811UPI6_CERCA</name>